<dbReference type="EMBL" id="JAGGJZ010000002">
    <property type="protein sequence ID" value="MBP1889571.1"/>
    <property type="molecule type" value="Genomic_DNA"/>
</dbReference>
<comment type="caution">
    <text evidence="2">The sequence shown here is derived from an EMBL/GenBank/DDBJ whole genome shotgun (WGS) entry which is preliminary data.</text>
</comment>
<keyword evidence="1" id="KW-0812">Transmembrane</keyword>
<dbReference type="Pfam" id="PF12732">
    <property type="entry name" value="YtxH"/>
    <property type="match status" value="1"/>
</dbReference>
<reference evidence="2 3" key="1">
    <citation type="submission" date="2021-03" db="EMBL/GenBank/DDBJ databases">
        <title>Genomic Encyclopedia of Type Strains, Phase IV (KMG-IV): sequencing the most valuable type-strain genomes for metagenomic binning, comparative biology and taxonomic classification.</title>
        <authorList>
            <person name="Goeker M."/>
        </authorList>
    </citation>
    <scope>NUCLEOTIDE SEQUENCE [LARGE SCALE GENOMIC DNA]</scope>
    <source>
        <strain evidence="2 3">DSM 3984</strain>
    </source>
</reference>
<dbReference type="InterPro" id="IPR052928">
    <property type="entry name" value="Desiccation-related_membrane"/>
</dbReference>
<evidence type="ECO:0000313" key="2">
    <source>
        <dbReference type="EMBL" id="MBP1889571.1"/>
    </source>
</evidence>
<dbReference type="PANTHER" id="PTHR35792">
    <property type="entry name" value="GENERAL STRESS PROTEIN"/>
    <property type="match status" value="1"/>
</dbReference>
<dbReference type="RefSeq" id="WP_209796298.1">
    <property type="nucleotide sequence ID" value="NZ_JAGGJZ010000002.1"/>
</dbReference>
<dbReference type="PANTHER" id="PTHR35792:SF2">
    <property type="entry name" value="GENERAL STRESS PROTEIN"/>
    <property type="match status" value="1"/>
</dbReference>
<dbReference type="InterPro" id="IPR024623">
    <property type="entry name" value="YtxH"/>
</dbReference>
<feature type="transmembrane region" description="Helical" evidence="1">
    <location>
        <begin position="21"/>
        <end position="45"/>
    </location>
</feature>
<keyword evidence="1" id="KW-1133">Transmembrane helix</keyword>
<evidence type="ECO:0000313" key="3">
    <source>
        <dbReference type="Proteomes" id="UP000783390"/>
    </source>
</evidence>
<name>A0ABS4EZZ7_9CLOT</name>
<gene>
    <name evidence="2" type="ORF">J2Z53_001152</name>
</gene>
<evidence type="ECO:0000256" key="1">
    <source>
        <dbReference type="SAM" id="Phobius"/>
    </source>
</evidence>
<sequence length="129" mass="14274">MNLSRLIEQKRREKAIQAKKKTAKTLATGATLGVIAGALSGLLLAPKSGKETMNDLKYATKDAHKKFKNKANIASTNCKNNILDAKSKIKDYLNNKNISKKTVTEVPEEIKEDIKETIVEETTNSEDNK</sequence>
<keyword evidence="1" id="KW-0472">Membrane</keyword>
<dbReference type="Proteomes" id="UP000783390">
    <property type="component" value="Unassembled WGS sequence"/>
</dbReference>
<proteinExistence type="predicted"/>
<organism evidence="2 3">
    <name type="scientific">Clostridium moniliforme</name>
    <dbReference type="NCBI Taxonomy" id="39489"/>
    <lineage>
        <taxon>Bacteria</taxon>
        <taxon>Bacillati</taxon>
        <taxon>Bacillota</taxon>
        <taxon>Clostridia</taxon>
        <taxon>Eubacteriales</taxon>
        <taxon>Clostridiaceae</taxon>
        <taxon>Clostridium</taxon>
    </lineage>
</organism>
<protein>
    <submittedName>
        <fullName evidence="2">Gas vesicle protein</fullName>
    </submittedName>
</protein>
<keyword evidence="3" id="KW-1185">Reference proteome</keyword>
<accession>A0ABS4EZZ7</accession>